<evidence type="ECO:0000259" key="7">
    <source>
        <dbReference type="Pfam" id="PF01850"/>
    </source>
</evidence>
<accession>A0ABS6CTQ7</accession>
<dbReference type="InterPro" id="IPR050556">
    <property type="entry name" value="Type_II_TA_system_RNase"/>
</dbReference>
<name>A0ABS6CTQ7_9ACTN</name>
<evidence type="ECO:0000256" key="2">
    <source>
        <dbReference type="ARBA" id="ARBA00022649"/>
    </source>
</evidence>
<evidence type="ECO:0000256" key="1">
    <source>
        <dbReference type="ARBA" id="ARBA00001946"/>
    </source>
</evidence>
<dbReference type="PANTHER" id="PTHR33653">
    <property type="entry name" value="RIBONUCLEASE VAPC2"/>
    <property type="match status" value="1"/>
</dbReference>
<dbReference type="EMBL" id="JAHLEM010000691">
    <property type="protein sequence ID" value="MBU3870091.1"/>
    <property type="molecule type" value="Genomic_DNA"/>
</dbReference>
<keyword evidence="4" id="KW-0479">Metal-binding</keyword>
<gene>
    <name evidence="8" type="ORF">KN815_40395</name>
</gene>
<dbReference type="InterPro" id="IPR002716">
    <property type="entry name" value="PIN_dom"/>
</dbReference>
<evidence type="ECO:0000313" key="9">
    <source>
        <dbReference type="Proteomes" id="UP000720508"/>
    </source>
</evidence>
<sequence length="145" mass="15792">MTRGGSQVAEHVREQRPQGLLDTCVVIDLVDIPSDRLPVEAAVPSVVLAELTQGVAMATDPVETLTRAQRVADIEARFSTVPFDREAARRYGTMVALTLKANRNPRPRRMDLMIAATAAAHGLPLYTRNPDDFKGLESGLEVISV</sequence>
<keyword evidence="3" id="KW-0540">Nuclease</keyword>
<proteinExistence type="predicted"/>
<evidence type="ECO:0000256" key="4">
    <source>
        <dbReference type="ARBA" id="ARBA00022723"/>
    </source>
</evidence>
<dbReference type="CDD" id="cd18732">
    <property type="entry name" value="PIN_MtVapC4-C5_like"/>
    <property type="match status" value="1"/>
</dbReference>
<keyword evidence="2" id="KW-1277">Toxin-antitoxin system</keyword>
<keyword evidence="5" id="KW-0378">Hydrolase</keyword>
<dbReference type="Pfam" id="PF01850">
    <property type="entry name" value="PIN"/>
    <property type="match status" value="1"/>
</dbReference>
<protein>
    <submittedName>
        <fullName evidence="8">Type II toxin-antitoxin system VapC family toxin</fullName>
    </submittedName>
</protein>
<organism evidence="8 9">
    <name type="scientific">Streptomyces niphimycinicus</name>
    <dbReference type="NCBI Taxonomy" id="2842201"/>
    <lineage>
        <taxon>Bacteria</taxon>
        <taxon>Bacillati</taxon>
        <taxon>Actinomycetota</taxon>
        <taxon>Actinomycetes</taxon>
        <taxon>Kitasatosporales</taxon>
        <taxon>Streptomycetaceae</taxon>
        <taxon>Streptomyces</taxon>
    </lineage>
</organism>
<dbReference type="PANTHER" id="PTHR33653:SF1">
    <property type="entry name" value="RIBONUCLEASE VAPC2"/>
    <property type="match status" value="1"/>
</dbReference>
<evidence type="ECO:0000256" key="3">
    <source>
        <dbReference type="ARBA" id="ARBA00022722"/>
    </source>
</evidence>
<evidence type="ECO:0000313" key="8">
    <source>
        <dbReference type="EMBL" id="MBU3870091.1"/>
    </source>
</evidence>
<keyword evidence="9" id="KW-1185">Reference proteome</keyword>
<evidence type="ECO:0000256" key="5">
    <source>
        <dbReference type="ARBA" id="ARBA00022801"/>
    </source>
</evidence>
<comment type="caution">
    <text evidence="8">The sequence shown here is derived from an EMBL/GenBank/DDBJ whole genome shotgun (WGS) entry which is preliminary data.</text>
</comment>
<dbReference type="Proteomes" id="UP000720508">
    <property type="component" value="Unassembled WGS sequence"/>
</dbReference>
<keyword evidence="6" id="KW-0460">Magnesium</keyword>
<reference evidence="8 9" key="1">
    <citation type="submission" date="2021-06" db="EMBL/GenBank/DDBJ databases">
        <authorList>
            <person name="Pan X."/>
        </authorList>
    </citation>
    <scope>NUCLEOTIDE SEQUENCE [LARGE SCALE GENOMIC DNA]</scope>
    <source>
        <strain evidence="8 9">4503</strain>
    </source>
</reference>
<feature type="domain" description="PIN" evidence="7">
    <location>
        <begin position="20"/>
        <end position="133"/>
    </location>
</feature>
<evidence type="ECO:0000256" key="6">
    <source>
        <dbReference type="ARBA" id="ARBA00022842"/>
    </source>
</evidence>
<comment type="cofactor">
    <cofactor evidence="1">
        <name>Mg(2+)</name>
        <dbReference type="ChEBI" id="CHEBI:18420"/>
    </cofactor>
</comment>